<keyword evidence="3 7" id="KW-0812">Transmembrane</keyword>
<dbReference type="OrthoDB" id="361673at2759"/>
<dbReference type="Proteomes" id="UP000031512">
    <property type="component" value="Chromosome 3"/>
</dbReference>
<keyword evidence="4 7" id="KW-0256">Endoplasmic reticulum</keyword>
<dbReference type="GO" id="GO:0006950">
    <property type="term" value="P:response to stress"/>
    <property type="evidence" value="ECO:0007669"/>
    <property type="project" value="UniProtKB-ARBA"/>
</dbReference>
<dbReference type="Pfam" id="PF04511">
    <property type="entry name" value="DER1"/>
    <property type="match status" value="1"/>
</dbReference>
<name>L0B167_THEEQ</name>
<dbReference type="SUPFAM" id="SSF144091">
    <property type="entry name" value="Rhomboid-like"/>
    <property type="match status" value="1"/>
</dbReference>
<dbReference type="KEGG" id="beq:BEWA_010210"/>
<evidence type="ECO:0000313" key="8">
    <source>
        <dbReference type="EMBL" id="AFZ81607.1"/>
    </source>
</evidence>
<dbReference type="GO" id="GO:0005789">
    <property type="term" value="C:endoplasmic reticulum membrane"/>
    <property type="evidence" value="ECO:0007669"/>
    <property type="project" value="UniProtKB-SubCell"/>
</dbReference>
<proteinExistence type="inferred from homology"/>
<dbReference type="eggNOG" id="KOG0858">
    <property type="taxonomic scope" value="Eukaryota"/>
</dbReference>
<dbReference type="GeneID" id="15805303"/>
<dbReference type="InterPro" id="IPR035952">
    <property type="entry name" value="Rhomboid-like_sf"/>
</dbReference>
<evidence type="ECO:0000256" key="2">
    <source>
        <dbReference type="ARBA" id="ARBA00008917"/>
    </source>
</evidence>
<evidence type="ECO:0000256" key="7">
    <source>
        <dbReference type="RuleBase" id="RU363059"/>
    </source>
</evidence>
<dbReference type="AlphaFoldDB" id="L0B167"/>
<organism evidence="8 9">
    <name type="scientific">Theileria equi strain WA</name>
    <dbReference type="NCBI Taxonomy" id="1537102"/>
    <lineage>
        <taxon>Eukaryota</taxon>
        <taxon>Sar</taxon>
        <taxon>Alveolata</taxon>
        <taxon>Apicomplexa</taxon>
        <taxon>Aconoidasida</taxon>
        <taxon>Piroplasmida</taxon>
        <taxon>Theileriidae</taxon>
        <taxon>Theileria</taxon>
    </lineage>
</organism>
<evidence type="ECO:0000256" key="4">
    <source>
        <dbReference type="ARBA" id="ARBA00022824"/>
    </source>
</evidence>
<sequence length="259" mass="30046">MNTSRIEKWYLGLPRITRTYITILFIVTLSSVFKILDPSTLLLDWNLITKKYEIWRIVTNCFYIGPFSLGWFFFISAFTKFSTSLETDPSFSRSPGQYLYFIFIQTVFLSTISILFFWPSGLPFLGNSLLFAIIYYWSKKDMWSHVSIYFVTVKGYQLPFAMLFLHIIMGSSIWIDLIGLISSHIYYLIRDVIPHKGFPNILSITPSIFDTCAKKVDLFYKFLIPDNTRSNYTNNYSRATYIGTTSSGFIGRGVRLGDS</sequence>
<comment type="similarity">
    <text evidence="2 7">Belongs to the derlin family.</text>
</comment>
<feature type="transmembrane region" description="Helical" evidence="7">
    <location>
        <begin position="57"/>
        <end position="78"/>
    </location>
</feature>
<comment type="subcellular location">
    <subcellularLocation>
        <location evidence="1 7">Endoplasmic reticulum membrane</location>
        <topology evidence="1 7">Multi-pass membrane protein</topology>
    </subcellularLocation>
</comment>
<dbReference type="VEuPathDB" id="PiroplasmaDB:BEWA_010210"/>
<evidence type="ECO:0000256" key="5">
    <source>
        <dbReference type="ARBA" id="ARBA00022989"/>
    </source>
</evidence>
<dbReference type="PANTHER" id="PTHR11009">
    <property type="entry name" value="DER1-LIKE PROTEIN, DERLIN"/>
    <property type="match status" value="1"/>
</dbReference>
<keyword evidence="6 7" id="KW-0472">Membrane</keyword>
<gene>
    <name evidence="8" type="ORF">BEWA_010210</name>
</gene>
<dbReference type="EMBL" id="CP001670">
    <property type="protein sequence ID" value="AFZ81607.1"/>
    <property type="molecule type" value="Genomic_DNA"/>
</dbReference>
<evidence type="ECO:0000256" key="1">
    <source>
        <dbReference type="ARBA" id="ARBA00004477"/>
    </source>
</evidence>
<feature type="transmembrane region" description="Helical" evidence="7">
    <location>
        <begin position="98"/>
        <end position="117"/>
    </location>
</feature>
<keyword evidence="5 7" id="KW-1133">Transmembrane helix</keyword>
<evidence type="ECO:0000256" key="3">
    <source>
        <dbReference type="ARBA" id="ARBA00022692"/>
    </source>
</evidence>
<feature type="transmembrane region" description="Helical" evidence="7">
    <location>
        <begin position="158"/>
        <end position="181"/>
    </location>
</feature>
<reference evidence="8 9" key="1">
    <citation type="journal article" date="2012" name="BMC Genomics">
        <title>Comparative genomic analysis and phylogenetic position of Theileria equi.</title>
        <authorList>
            <person name="Kappmeyer L.S."/>
            <person name="Thiagarajan M."/>
            <person name="Herndon D.R."/>
            <person name="Ramsay J.D."/>
            <person name="Caler E."/>
            <person name="Djikeng A."/>
            <person name="Gillespie J.J."/>
            <person name="Lau A.O."/>
            <person name="Roalson E.H."/>
            <person name="Silva J.C."/>
            <person name="Silva M.G."/>
            <person name="Suarez C.E."/>
            <person name="Ueti M.W."/>
            <person name="Nene V.M."/>
            <person name="Mealey R.H."/>
            <person name="Knowles D.P."/>
            <person name="Brayton K.A."/>
        </authorList>
    </citation>
    <scope>NUCLEOTIDE SEQUENCE [LARGE SCALE GENOMIC DNA]</scope>
    <source>
        <strain evidence="8 9">WA</strain>
    </source>
</reference>
<feature type="transmembrane region" description="Helical" evidence="7">
    <location>
        <begin position="20"/>
        <end position="36"/>
    </location>
</feature>
<dbReference type="STRING" id="1537102.L0B167"/>
<dbReference type="InterPro" id="IPR007599">
    <property type="entry name" value="DER1"/>
</dbReference>
<keyword evidence="9" id="KW-1185">Reference proteome</keyword>
<evidence type="ECO:0000256" key="6">
    <source>
        <dbReference type="ARBA" id="ARBA00023136"/>
    </source>
</evidence>
<accession>L0B167</accession>
<dbReference type="RefSeq" id="XP_004831273.1">
    <property type="nucleotide sequence ID" value="XM_004831216.1"/>
</dbReference>
<protein>
    <recommendedName>
        <fullName evidence="7">Derlin</fullName>
    </recommendedName>
</protein>
<evidence type="ECO:0000313" key="9">
    <source>
        <dbReference type="Proteomes" id="UP000031512"/>
    </source>
</evidence>
<comment type="function">
    <text evidence="7">May be involved in the degradation of misfolded endoplasmic reticulum (ER) luminal proteins.</text>
</comment>